<keyword evidence="2" id="KW-1185">Reference proteome</keyword>
<evidence type="ECO:0000313" key="1">
    <source>
        <dbReference type="EMBL" id="MPC41866.1"/>
    </source>
</evidence>
<sequence length="83" mass="9236">MIQQCLALLVSDRWRNDAACLPLHLAVCTSRAALAPYYPWYTSHLGYSFLAMVGLGHSRTEQTTVWRVKANDQSIKLAGSVIV</sequence>
<proteinExistence type="predicted"/>
<protein>
    <submittedName>
        <fullName evidence="1">Uncharacterized protein</fullName>
    </submittedName>
</protein>
<gene>
    <name evidence="1" type="ORF">E2C01_035473</name>
</gene>
<accession>A0A5B7F994</accession>
<name>A0A5B7F994_PORTR</name>
<organism evidence="1 2">
    <name type="scientific">Portunus trituberculatus</name>
    <name type="common">Swimming crab</name>
    <name type="synonym">Neptunus trituberculatus</name>
    <dbReference type="NCBI Taxonomy" id="210409"/>
    <lineage>
        <taxon>Eukaryota</taxon>
        <taxon>Metazoa</taxon>
        <taxon>Ecdysozoa</taxon>
        <taxon>Arthropoda</taxon>
        <taxon>Crustacea</taxon>
        <taxon>Multicrustacea</taxon>
        <taxon>Malacostraca</taxon>
        <taxon>Eumalacostraca</taxon>
        <taxon>Eucarida</taxon>
        <taxon>Decapoda</taxon>
        <taxon>Pleocyemata</taxon>
        <taxon>Brachyura</taxon>
        <taxon>Eubrachyura</taxon>
        <taxon>Portunoidea</taxon>
        <taxon>Portunidae</taxon>
        <taxon>Portuninae</taxon>
        <taxon>Portunus</taxon>
    </lineage>
</organism>
<reference evidence="1 2" key="1">
    <citation type="submission" date="2019-05" db="EMBL/GenBank/DDBJ databases">
        <title>Another draft genome of Portunus trituberculatus and its Hox gene families provides insights of decapod evolution.</title>
        <authorList>
            <person name="Jeong J.-H."/>
            <person name="Song I."/>
            <person name="Kim S."/>
            <person name="Choi T."/>
            <person name="Kim D."/>
            <person name="Ryu S."/>
            <person name="Kim W."/>
        </authorList>
    </citation>
    <scope>NUCLEOTIDE SEQUENCE [LARGE SCALE GENOMIC DNA]</scope>
    <source>
        <tissue evidence="1">Muscle</tissue>
    </source>
</reference>
<dbReference type="Proteomes" id="UP000324222">
    <property type="component" value="Unassembled WGS sequence"/>
</dbReference>
<dbReference type="EMBL" id="VSRR010005215">
    <property type="protein sequence ID" value="MPC41866.1"/>
    <property type="molecule type" value="Genomic_DNA"/>
</dbReference>
<comment type="caution">
    <text evidence="1">The sequence shown here is derived from an EMBL/GenBank/DDBJ whole genome shotgun (WGS) entry which is preliminary data.</text>
</comment>
<evidence type="ECO:0000313" key="2">
    <source>
        <dbReference type="Proteomes" id="UP000324222"/>
    </source>
</evidence>
<dbReference type="AlphaFoldDB" id="A0A5B7F994"/>